<feature type="region of interest" description="Disordered" evidence="1">
    <location>
        <begin position="1"/>
        <end position="52"/>
    </location>
</feature>
<evidence type="ECO:0000313" key="3">
    <source>
        <dbReference type="Proteomes" id="UP001589575"/>
    </source>
</evidence>
<evidence type="ECO:0000256" key="1">
    <source>
        <dbReference type="SAM" id="MobiDB-lite"/>
    </source>
</evidence>
<dbReference type="EMBL" id="JBHMFI010000002">
    <property type="protein sequence ID" value="MFB9074375.1"/>
    <property type="molecule type" value="Genomic_DNA"/>
</dbReference>
<evidence type="ECO:0000313" key="2">
    <source>
        <dbReference type="EMBL" id="MFB9074375.1"/>
    </source>
</evidence>
<reference evidence="2 3" key="1">
    <citation type="submission" date="2024-09" db="EMBL/GenBank/DDBJ databases">
        <authorList>
            <person name="Sun Q."/>
            <person name="Mori K."/>
        </authorList>
    </citation>
    <scope>NUCLEOTIDE SEQUENCE [LARGE SCALE GENOMIC DNA]</scope>
    <source>
        <strain evidence="2 3">CCM 7609</strain>
    </source>
</reference>
<keyword evidence="3" id="KW-1185">Reference proteome</keyword>
<comment type="caution">
    <text evidence="2">The sequence shown here is derived from an EMBL/GenBank/DDBJ whole genome shotgun (WGS) entry which is preliminary data.</text>
</comment>
<organism evidence="2 3">
    <name type="scientific">Citricoccus parietis</name>
    <dbReference type="NCBI Taxonomy" id="592307"/>
    <lineage>
        <taxon>Bacteria</taxon>
        <taxon>Bacillati</taxon>
        <taxon>Actinomycetota</taxon>
        <taxon>Actinomycetes</taxon>
        <taxon>Micrococcales</taxon>
        <taxon>Micrococcaceae</taxon>
        <taxon>Citricoccus</taxon>
    </lineage>
</organism>
<sequence length="52" mass="5779">MRAQSAFHSRFSVRLPAAVTESWPANPSRPVPGPAMEHDRGQQPHVPEPRHA</sequence>
<name>A0ABV5G5Z7_9MICC</name>
<protein>
    <submittedName>
        <fullName evidence="2">Uncharacterized protein</fullName>
    </submittedName>
</protein>
<proteinExistence type="predicted"/>
<feature type="compositionally biased region" description="Basic and acidic residues" evidence="1">
    <location>
        <begin position="36"/>
        <end position="52"/>
    </location>
</feature>
<gene>
    <name evidence="2" type="ORF">ACFFX0_25545</name>
</gene>
<accession>A0ABV5G5Z7</accession>
<dbReference type="Proteomes" id="UP001589575">
    <property type="component" value="Unassembled WGS sequence"/>
</dbReference>